<evidence type="ECO:0000313" key="9">
    <source>
        <dbReference type="RefSeq" id="XP_020838274.1"/>
    </source>
</evidence>
<feature type="region of interest" description="Disordered" evidence="2">
    <location>
        <begin position="331"/>
        <end position="352"/>
    </location>
</feature>
<protein>
    <submittedName>
        <fullName evidence="4 5">Protein FAM227A isoform X1</fullName>
    </submittedName>
</protein>
<evidence type="ECO:0000256" key="2">
    <source>
        <dbReference type="SAM" id="MobiDB-lite"/>
    </source>
</evidence>
<comment type="similarity">
    <text evidence="1">Belongs to the FAM227 family.</text>
</comment>
<name>A0A6P5JZM0_PHACI</name>
<dbReference type="RefSeq" id="XP_020838272.1">
    <property type="nucleotide sequence ID" value="XM_020982613.1"/>
</dbReference>
<dbReference type="RefSeq" id="XP_020838273.1">
    <property type="nucleotide sequence ID" value="XM_020982614.1"/>
</dbReference>
<dbReference type="RefSeq" id="XP_020838270.1">
    <property type="nucleotide sequence ID" value="XM_020982611.1"/>
</dbReference>
<dbReference type="GeneID" id="110205784"/>
<reference evidence="4 5" key="1">
    <citation type="submission" date="2025-04" db="UniProtKB">
        <authorList>
            <consortium name="RefSeq"/>
        </authorList>
    </citation>
    <scope>IDENTIFICATION</scope>
    <source>
        <tissue evidence="4 5">Spleen</tissue>
    </source>
</reference>
<evidence type="ECO:0000313" key="10">
    <source>
        <dbReference type="RefSeq" id="XP_020838275.1"/>
    </source>
</evidence>
<dbReference type="Proteomes" id="UP000515140">
    <property type="component" value="Unplaced"/>
</dbReference>
<dbReference type="KEGG" id="pcw:110205784"/>
<gene>
    <name evidence="4 5 6 7 8 9 10 11" type="primary">FAM227A</name>
</gene>
<dbReference type="CTD" id="646851"/>
<evidence type="ECO:0000313" key="8">
    <source>
        <dbReference type="RefSeq" id="XP_020838273.1"/>
    </source>
</evidence>
<evidence type="ECO:0000313" key="6">
    <source>
        <dbReference type="RefSeq" id="XP_020838271.1"/>
    </source>
</evidence>
<dbReference type="RefSeq" id="XP_020838276.1">
    <property type="nucleotide sequence ID" value="XM_020982617.1"/>
</dbReference>
<dbReference type="RefSeq" id="XP_020838274.1">
    <property type="nucleotide sequence ID" value="XM_020982615.1"/>
</dbReference>
<evidence type="ECO:0000313" key="5">
    <source>
        <dbReference type="RefSeq" id="XP_020838270.1"/>
    </source>
</evidence>
<accession>A0A6P5JZM0</accession>
<dbReference type="RefSeq" id="XP_020838269.1">
    <property type="nucleotide sequence ID" value="XM_020982610.1"/>
</dbReference>
<evidence type="ECO:0000313" key="3">
    <source>
        <dbReference type="Proteomes" id="UP000515140"/>
    </source>
</evidence>
<organism evidence="3 4">
    <name type="scientific">Phascolarctos cinereus</name>
    <name type="common">Koala</name>
    <dbReference type="NCBI Taxonomy" id="38626"/>
    <lineage>
        <taxon>Eukaryota</taxon>
        <taxon>Metazoa</taxon>
        <taxon>Chordata</taxon>
        <taxon>Craniata</taxon>
        <taxon>Vertebrata</taxon>
        <taxon>Euteleostomi</taxon>
        <taxon>Mammalia</taxon>
        <taxon>Metatheria</taxon>
        <taxon>Diprotodontia</taxon>
        <taxon>Phascolarctidae</taxon>
        <taxon>Phascolarctos</taxon>
    </lineage>
</organism>
<dbReference type="InterPro" id="IPR029417">
    <property type="entry name" value="FAM227"/>
</dbReference>
<dbReference type="PANTHER" id="PTHR33560:SF1">
    <property type="entry name" value="PROTEIN FAM227A"/>
    <property type="match status" value="1"/>
</dbReference>
<dbReference type="RefSeq" id="XP_020838275.1">
    <property type="nucleotide sequence ID" value="XM_020982616.1"/>
</dbReference>
<dbReference type="RefSeq" id="XP_020838271.1">
    <property type="nucleotide sequence ID" value="XM_020982612.1"/>
</dbReference>
<keyword evidence="3" id="KW-1185">Reference proteome</keyword>
<dbReference type="Pfam" id="PF14922">
    <property type="entry name" value="FWWh"/>
    <property type="match status" value="1"/>
</dbReference>
<evidence type="ECO:0000313" key="4">
    <source>
        <dbReference type="RefSeq" id="XP_020838269.1"/>
    </source>
</evidence>
<dbReference type="AlphaFoldDB" id="A0A6P5JZM0"/>
<evidence type="ECO:0000313" key="7">
    <source>
        <dbReference type="RefSeq" id="XP_020838272.1"/>
    </source>
</evidence>
<proteinExistence type="inferred from homology"/>
<evidence type="ECO:0000256" key="1">
    <source>
        <dbReference type="ARBA" id="ARBA00008666"/>
    </source>
</evidence>
<dbReference type="PANTHER" id="PTHR33560">
    <property type="entry name" value="PROTEIN FAM227B"/>
    <property type="match status" value="1"/>
</dbReference>
<evidence type="ECO:0000313" key="11">
    <source>
        <dbReference type="RefSeq" id="XP_020838276.1"/>
    </source>
</evidence>
<sequence>MPLSMGMLELINFSAIPMVPLDDDLATSSKEKRIQHEELKMRVKQSPPLCLMGSMDQLNRKISQIDLKTRLYKTSIYNTILVIEKLEAEKKLREQQRILGEKDRANKTKKKSPEFFPLTPSTSAVPYAGSKKKTQDGLAELYQAPEHNAELPSELPNGVNYCDMVGNVIRAQGNPISGKAFCAPEEMNKFFASPFSKAIVLDCFWWIFHERYDPNKEIQRKLFDRVSKNYAYLLMDIPRSLYEEFILQSFPSLLSQALYTSFCTCFPQSWFDNHEFKSSICNTMNQWIGGTFPSPRSYVHWNYFELEPVRCRREELMRGKEKLDESNRQKIAVQISKSEPRSENQRQASKKVREITETRILERSAQNESHPACKGPEFSRNLFSITGNSPLIVHYLEQHDAYRQAGQDILMVRHDVSKTMPEGTAAYRDVIRQVRANMKKLSRDTEYLHKVHWKEWKIFDQSQKDLQADFVRKVREVNTSALEKKKMNQHVIPPPVSQEELYDQFGKVVEMEKVHYKAAHITPQLKMRS</sequence>